<organism evidence="2 3">
    <name type="scientific">Nibrella saemangeumensis</name>
    <dbReference type="NCBI Taxonomy" id="1084526"/>
    <lineage>
        <taxon>Bacteria</taxon>
        <taxon>Pseudomonadati</taxon>
        <taxon>Bacteroidota</taxon>
        <taxon>Cytophagia</taxon>
        <taxon>Cytophagales</taxon>
        <taxon>Spirosomataceae</taxon>
        <taxon>Nibrella</taxon>
    </lineage>
</organism>
<reference evidence="3" key="1">
    <citation type="journal article" date="2019" name="Int. J. Syst. Evol. Microbiol.">
        <title>The Global Catalogue of Microorganisms (GCM) 10K type strain sequencing project: providing services to taxonomists for standard genome sequencing and annotation.</title>
        <authorList>
            <consortium name="The Broad Institute Genomics Platform"/>
            <consortium name="The Broad Institute Genome Sequencing Center for Infectious Disease"/>
            <person name="Wu L."/>
            <person name="Ma J."/>
        </authorList>
    </citation>
    <scope>NUCLEOTIDE SEQUENCE [LARGE SCALE GENOMIC DNA]</scope>
    <source>
        <strain evidence="3">JCM 17927</strain>
    </source>
</reference>
<dbReference type="Pfam" id="PF00899">
    <property type="entry name" value="ThiF"/>
    <property type="match status" value="1"/>
</dbReference>
<evidence type="ECO:0000259" key="1">
    <source>
        <dbReference type="Pfam" id="PF00899"/>
    </source>
</evidence>
<evidence type="ECO:0000313" key="3">
    <source>
        <dbReference type="Proteomes" id="UP001501175"/>
    </source>
</evidence>
<proteinExistence type="predicted"/>
<gene>
    <name evidence="2" type="ORF">GCM10023189_44850</name>
</gene>
<name>A0ABP8NFZ6_9BACT</name>
<feature type="domain" description="THIF-type NAD/FAD binding fold" evidence="1">
    <location>
        <begin position="180"/>
        <end position="408"/>
    </location>
</feature>
<dbReference type="CDD" id="cd01483">
    <property type="entry name" value="E1_enzyme_family"/>
    <property type="match status" value="1"/>
</dbReference>
<dbReference type="RefSeq" id="WP_345247264.1">
    <property type="nucleotide sequence ID" value="NZ_BAABHD010000078.1"/>
</dbReference>
<keyword evidence="3" id="KW-1185">Reference proteome</keyword>
<dbReference type="SUPFAM" id="SSF69572">
    <property type="entry name" value="Activating enzymes of the ubiquitin-like proteins"/>
    <property type="match status" value="1"/>
</dbReference>
<accession>A0ABP8NFZ6</accession>
<sequence>MQYQLNIAGPHYELLKQHLLPGDGKEAVAVALCGRYKNDQVTKLLVHQVEVIPYEECDRGGDYVHWRTERILPLLEKASELNLSLLKIHSHPGGYYDRFSEVDDESDLRLFPSVFGWMNDDEPHASAIMLPDGKIIGRVFFPDNSHLYLDKVVLVSDQIQIWNSQQNFSQVEESGRRTAQAFGEGTYRQLKELRIGVVGCSGTGSPVIEQLARYNVGELVIIDPDRVEHKNLNRILNSSATDAAQHRLKVDVLADAVERIGLGTKVRRYAVNLYDNHEALLDLAGCDILIGCMDSVDGRHLLNQLATFFLIPYIDVGVKLEADGHGSVDKIVGTVHYLQPGRSSLLSRKVYDPEDLRAAGTYRQNPEMFPELAKNAYIRNINVDRPAVISVNMTYASFAVNELLNRLHPFRTESPKQYARSMIDLTEMCIITESESDFERDIYLAKRIGKGDSGALFLEMPELSVLTL</sequence>
<dbReference type="InterPro" id="IPR000594">
    <property type="entry name" value="ThiF_NAD_FAD-bd"/>
</dbReference>
<dbReference type="Gene3D" id="3.40.50.720">
    <property type="entry name" value="NAD(P)-binding Rossmann-like Domain"/>
    <property type="match status" value="1"/>
</dbReference>
<protein>
    <recommendedName>
        <fullName evidence="1">THIF-type NAD/FAD binding fold domain-containing protein</fullName>
    </recommendedName>
</protein>
<dbReference type="EMBL" id="BAABHD010000078">
    <property type="protein sequence ID" value="GAA4464923.1"/>
    <property type="molecule type" value="Genomic_DNA"/>
</dbReference>
<dbReference type="Proteomes" id="UP001501175">
    <property type="component" value="Unassembled WGS sequence"/>
</dbReference>
<evidence type="ECO:0000313" key="2">
    <source>
        <dbReference type="EMBL" id="GAA4464923.1"/>
    </source>
</evidence>
<dbReference type="InterPro" id="IPR035985">
    <property type="entry name" value="Ubiquitin-activating_enz"/>
</dbReference>
<dbReference type="PANTHER" id="PTHR43267:SF1">
    <property type="entry name" value="TRNA THREONYLCARBAMOYLADENOSINE DEHYDRATASE"/>
    <property type="match status" value="1"/>
</dbReference>
<dbReference type="PANTHER" id="PTHR43267">
    <property type="entry name" value="TRNA THREONYLCARBAMOYLADENOSINE DEHYDRATASE"/>
    <property type="match status" value="1"/>
</dbReference>
<comment type="caution">
    <text evidence="2">The sequence shown here is derived from an EMBL/GenBank/DDBJ whole genome shotgun (WGS) entry which is preliminary data.</text>
</comment>
<dbReference type="InterPro" id="IPR045886">
    <property type="entry name" value="ThiF/MoeB/HesA"/>
</dbReference>